<dbReference type="Proteomes" id="UP000018872">
    <property type="component" value="Unassembled WGS sequence"/>
</dbReference>
<sequence length="210" mass="23560">MTAEERQEFEAYKLAKEKKAAEAKRKSDREAYTELVDETIAAVMPELTNISEAIAQKKTAAAEAFRGALEMKAELFGVKDDQQSHTFTNSEGTMRITIGHYMLDNYRDTVNEGIAMVKTYIESQARDDASRALVKAILRLLSRDEAGNLKASRVLQLQKMAEETGDERFIEGVRIIQESYQPTPSKDYIRAAVRDESGAWVAIPLSMTDV</sequence>
<dbReference type="PATRIC" id="fig|1410950.3.peg.1093"/>
<gene>
    <name evidence="1" type="ORF">T229_07980</name>
</gene>
<dbReference type="Pfam" id="PF11363">
    <property type="entry name" value="DUF3164"/>
    <property type="match status" value="1"/>
</dbReference>
<dbReference type="AlphaFoldDB" id="W2CBN8"/>
<name>W2CBN8_9BACT</name>
<comment type="caution">
    <text evidence="1">The sequence shown here is derived from an EMBL/GenBank/DDBJ whole genome shotgun (WGS) entry which is preliminary data.</text>
</comment>
<evidence type="ECO:0008006" key="3">
    <source>
        <dbReference type="Google" id="ProtNLM"/>
    </source>
</evidence>
<dbReference type="EMBL" id="AYYC01000630">
    <property type="protein sequence ID" value="ETK04624.1"/>
    <property type="molecule type" value="Genomic_DNA"/>
</dbReference>
<accession>W2CBN8</accession>
<evidence type="ECO:0000313" key="2">
    <source>
        <dbReference type="Proteomes" id="UP000018872"/>
    </source>
</evidence>
<organism evidence="1 2">
    <name type="scientific">Tannerella sp. oral taxon BU063 isolate Cell 5</name>
    <dbReference type="NCBI Taxonomy" id="1410950"/>
    <lineage>
        <taxon>Bacteria</taxon>
        <taxon>Pseudomonadati</taxon>
        <taxon>Bacteroidota</taxon>
        <taxon>Bacteroidia</taxon>
        <taxon>Bacteroidales</taxon>
        <taxon>Tannerellaceae</taxon>
        <taxon>Tannerella</taxon>
    </lineage>
</organism>
<protein>
    <recommendedName>
        <fullName evidence="3">DUF3164 family protein</fullName>
    </recommendedName>
</protein>
<reference evidence="1 2" key="1">
    <citation type="submission" date="2013-11" db="EMBL/GenBank/DDBJ databases">
        <title>Single cell genomics of uncultured Tannerella BU063 (oral taxon 286).</title>
        <authorList>
            <person name="Beall C.J."/>
            <person name="Campbell A.G."/>
            <person name="Griffen A.L."/>
            <person name="Podar M."/>
            <person name="Leys E.J."/>
        </authorList>
    </citation>
    <scope>NUCLEOTIDE SEQUENCE [LARGE SCALE GENOMIC DNA]</scope>
    <source>
        <strain evidence="1">Cell 5</strain>
    </source>
</reference>
<proteinExistence type="predicted"/>
<dbReference type="InterPro" id="IPR021505">
    <property type="entry name" value="Phage_B3_Orf6"/>
</dbReference>
<evidence type="ECO:0000313" key="1">
    <source>
        <dbReference type="EMBL" id="ETK04624.1"/>
    </source>
</evidence>